<dbReference type="SUPFAM" id="SSF53850">
    <property type="entry name" value="Periplasmic binding protein-like II"/>
    <property type="match status" value="1"/>
</dbReference>
<dbReference type="PANTHER" id="PTHR31528:SF3">
    <property type="entry name" value="THIAMINE BIOSYNTHESIS PROTEIN HI_0357-RELATED"/>
    <property type="match status" value="1"/>
</dbReference>
<keyword evidence="1" id="KW-0732">Signal</keyword>
<gene>
    <name evidence="3" type="ORF">Tasa_021_065</name>
</gene>
<keyword evidence="4" id="KW-1185">Reference proteome</keyword>
<evidence type="ECO:0000313" key="4">
    <source>
        <dbReference type="Proteomes" id="UP000032679"/>
    </source>
</evidence>
<dbReference type="PROSITE" id="PS51318">
    <property type="entry name" value="TAT"/>
    <property type="match status" value="1"/>
</dbReference>
<dbReference type="Pfam" id="PF09084">
    <property type="entry name" value="NMT1"/>
    <property type="match status" value="1"/>
</dbReference>
<dbReference type="STRING" id="1231623.Tasa_021_065"/>
<protein>
    <submittedName>
        <fullName evidence="3">Thiamine biosynthesis protein</fullName>
    </submittedName>
</protein>
<feature type="domain" description="SsuA/THI5-like" evidence="2">
    <location>
        <begin position="43"/>
        <end position="253"/>
    </location>
</feature>
<dbReference type="PANTHER" id="PTHR31528">
    <property type="entry name" value="4-AMINO-5-HYDROXYMETHYL-2-METHYLPYRIMIDINE PHOSPHATE SYNTHASE THI11-RELATED"/>
    <property type="match status" value="1"/>
</dbReference>
<feature type="signal peptide" evidence="1">
    <location>
        <begin position="1"/>
        <end position="27"/>
    </location>
</feature>
<accession>A0A0D6MLD1</accession>
<feature type="chain" id="PRO_5002308143" evidence="1">
    <location>
        <begin position="28"/>
        <end position="322"/>
    </location>
</feature>
<evidence type="ECO:0000259" key="2">
    <source>
        <dbReference type="Pfam" id="PF09084"/>
    </source>
</evidence>
<sequence length="322" mass="33848">MIGRRAVLTGACALIGASALGALAVRAATRAQKLTVVLDWLENVNHAALFAARESGAFARHGLDVTLIAPADPSTPPALVAAGQADLGVTLGTHINLLVEKGLPVVRIGSLIDRPMNTIDVTNRDAIHTLADLKGRIVGFPSAGIEEDLMRAMLASAGVQLSDCQAIKLNYQAQQALLSGRVDAAIGIFRNVEALQLDTMGKPPLLFAPEDHGVPAYDELILIAAKRNAADPRLPAFLAALREATAALHADPQGVLTTWRAAHPDQDNPALPRSWDTTLASLAADPAALDGARYLAFQDFCLKHGIISQSRPLADFAITLAA</sequence>
<dbReference type="InterPro" id="IPR015168">
    <property type="entry name" value="SsuA/THI5"/>
</dbReference>
<dbReference type="EMBL" id="BALE01000021">
    <property type="protein sequence ID" value="GAN54484.1"/>
    <property type="molecule type" value="Genomic_DNA"/>
</dbReference>
<name>A0A0D6MLD1_9PROT</name>
<dbReference type="OrthoDB" id="7431968at2"/>
<dbReference type="GO" id="GO:0009228">
    <property type="term" value="P:thiamine biosynthetic process"/>
    <property type="evidence" value="ECO:0007669"/>
    <property type="project" value="InterPro"/>
</dbReference>
<organism evidence="3 4">
    <name type="scientific">Tanticharoenia sakaeratensis NBRC 103193</name>
    <dbReference type="NCBI Taxonomy" id="1231623"/>
    <lineage>
        <taxon>Bacteria</taxon>
        <taxon>Pseudomonadati</taxon>
        <taxon>Pseudomonadota</taxon>
        <taxon>Alphaproteobacteria</taxon>
        <taxon>Acetobacterales</taxon>
        <taxon>Acetobacteraceae</taxon>
        <taxon>Tanticharoenia</taxon>
    </lineage>
</organism>
<dbReference type="InterPro" id="IPR027939">
    <property type="entry name" value="NMT1/THI5"/>
</dbReference>
<evidence type="ECO:0000313" key="3">
    <source>
        <dbReference type="EMBL" id="GAN54484.1"/>
    </source>
</evidence>
<dbReference type="InterPro" id="IPR006311">
    <property type="entry name" value="TAT_signal"/>
</dbReference>
<proteinExistence type="predicted"/>
<dbReference type="Gene3D" id="3.40.190.10">
    <property type="entry name" value="Periplasmic binding protein-like II"/>
    <property type="match status" value="2"/>
</dbReference>
<dbReference type="RefSeq" id="WP_053053785.1">
    <property type="nucleotide sequence ID" value="NZ_BALE01000021.1"/>
</dbReference>
<evidence type="ECO:0000256" key="1">
    <source>
        <dbReference type="SAM" id="SignalP"/>
    </source>
</evidence>
<dbReference type="Proteomes" id="UP000032679">
    <property type="component" value="Unassembled WGS sequence"/>
</dbReference>
<dbReference type="AlphaFoldDB" id="A0A0D6MLD1"/>
<reference evidence="3 4" key="1">
    <citation type="submission" date="2012-10" db="EMBL/GenBank/DDBJ databases">
        <title>Genome sequencing of Tanticharoenia sakaeratensis NBRC 103193.</title>
        <authorList>
            <person name="Azuma Y."/>
            <person name="Hadano H."/>
            <person name="Hirakawa H."/>
            <person name="Matsushita K."/>
        </authorList>
    </citation>
    <scope>NUCLEOTIDE SEQUENCE [LARGE SCALE GENOMIC DNA]</scope>
    <source>
        <strain evidence="3 4">NBRC 103193</strain>
    </source>
</reference>
<comment type="caution">
    <text evidence="3">The sequence shown here is derived from an EMBL/GenBank/DDBJ whole genome shotgun (WGS) entry which is preliminary data.</text>
</comment>